<dbReference type="Proteomes" id="UP000017836">
    <property type="component" value="Unassembled WGS sequence"/>
</dbReference>
<dbReference type="Gramene" id="ERN00085">
    <property type="protein sequence ID" value="ERN00085"/>
    <property type="gene ID" value="AMTR_s00105p00148840"/>
</dbReference>
<organism evidence="1 2">
    <name type="scientific">Amborella trichopoda</name>
    <dbReference type="NCBI Taxonomy" id="13333"/>
    <lineage>
        <taxon>Eukaryota</taxon>
        <taxon>Viridiplantae</taxon>
        <taxon>Streptophyta</taxon>
        <taxon>Embryophyta</taxon>
        <taxon>Tracheophyta</taxon>
        <taxon>Spermatophyta</taxon>
        <taxon>Magnoliopsida</taxon>
        <taxon>Amborellales</taxon>
        <taxon>Amborellaceae</taxon>
        <taxon>Amborella</taxon>
    </lineage>
</organism>
<evidence type="ECO:0000313" key="2">
    <source>
        <dbReference type="Proteomes" id="UP000017836"/>
    </source>
</evidence>
<dbReference type="HOGENOM" id="CLU_082558_2_1_1"/>
<proteinExistence type="predicted"/>
<dbReference type="Pfam" id="PF14009">
    <property type="entry name" value="PADRE"/>
    <property type="match status" value="1"/>
</dbReference>
<dbReference type="STRING" id="13333.W1NZE8"/>
<protein>
    <recommendedName>
        <fullName evidence="3">DUF4228 domain-containing protein</fullName>
    </recommendedName>
</protein>
<dbReference type="AlphaFoldDB" id="W1NZE8"/>
<name>W1NZE8_AMBTC</name>
<dbReference type="PANTHER" id="PTHR33052">
    <property type="entry name" value="DUF4228 DOMAIN PROTEIN-RELATED"/>
    <property type="match status" value="1"/>
</dbReference>
<dbReference type="eggNOG" id="ENOG502RZXP">
    <property type="taxonomic scope" value="Eukaryota"/>
</dbReference>
<sequence>MGNYISCASTGVPSKNSGVKVVLSDGSIRRFDRPVKAAELMLEAPNHFLSNSKSVHLGRRFSPIPADEDLDMGEVYFMFPMRRANSMVSPADMAGMLMRADKAIKKTSGGLKRVLPEIIQEEDYARKIDSRPTEIGEVGNCGGEVNFRRPGFEEVEDFPMGFNHRLSMCRSRKPRLETINEEATVCSR</sequence>
<evidence type="ECO:0008006" key="3">
    <source>
        <dbReference type="Google" id="ProtNLM"/>
    </source>
</evidence>
<dbReference type="OrthoDB" id="1922322at2759"/>
<dbReference type="InterPro" id="IPR025322">
    <property type="entry name" value="PADRE_dom"/>
</dbReference>
<dbReference type="KEGG" id="atr:18428129"/>
<gene>
    <name evidence="1" type="ORF">AMTR_s00105p00148840</name>
</gene>
<keyword evidence="2" id="KW-1185">Reference proteome</keyword>
<evidence type="ECO:0000313" key="1">
    <source>
        <dbReference type="EMBL" id="ERN00085.1"/>
    </source>
</evidence>
<reference evidence="2" key="1">
    <citation type="journal article" date="2013" name="Science">
        <title>The Amborella genome and the evolution of flowering plants.</title>
        <authorList>
            <consortium name="Amborella Genome Project"/>
        </authorList>
    </citation>
    <scope>NUCLEOTIDE SEQUENCE [LARGE SCALE GENOMIC DNA]</scope>
</reference>
<dbReference type="EMBL" id="KI394961">
    <property type="protein sequence ID" value="ERN00085.1"/>
    <property type="molecule type" value="Genomic_DNA"/>
</dbReference>
<dbReference type="OMA" id="CPTHFLT"/>
<accession>W1NZE8</accession>